<name>A0A6G1HA66_9PEZI</name>
<accession>A0A6G1HA66</accession>
<dbReference type="Proteomes" id="UP000800041">
    <property type="component" value="Unassembled WGS sequence"/>
</dbReference>
<evidence type="ECO:0000256" key="1">
    <source>
        <dbReference type="SAM" id="MobiDB-lite"/>
    </source>
</evidence>
<evidence type="ECO:0000313" key="3">
    <source>
        <dbReference type="Proteomes" id="UP000800041"/>
    </source>
</evidence>
<proteinExistence type="predicted"/>
<keyword evidence="3" id="KW-1185">Reference proteome</keyword>
<dbReference type="AlphaFoldDB" id="A0A6G1HA66"/>
<organism evidence="2 3">
    <name type="scientific">Aulographum hederae CBS 113979</name>
    <dbReference type="NCBI Taxonomy" id="1176131"/>
    <lineage>
        <taxon>Eukaryota</taxon>
        <taxon>Fungi</taxon>
        <taxon>Dikarya</taxon>
        <taxon>Ascomycota</taxon>
        <taxon>Pezizomycotina</taxon>
        <taxon>Dothideomycetes</taxon>
        <taxon>Pleosporomycetidae</taxon>
        <taxon>Aulographales</taxon>
        <taxon>Aulographaceae</taxon>
    </lineage>
</organism>
<dbReference type="EMBL" id="ML977143">
    <property type="protein sequence ID" value="KAF1990116.1"/>
    <property type="molecule type" value="Genomic_DNA"/>
</dbReference>
<gene>
    <name evidence="2" type="ORF">K402DRAFT_248248</name>
</gene>
<feature type="region of interest" description="Disordered" evidence="1">
    <location>
        <begin position="76"/>
        <end position="104"/>
    </location>
</feature>
<evidence type="ECO:0000313" key="2">
    <source>
        <dbReference type="EMBL" id="KAF1990116.1"/>
    </source>
</evidence>
<sequence length="104" mass="11795">MDSTRRSYSTEPLPWQCSHLHPIHSIHSKDVHSSGLLSIDPLYCANHKKRIRGILTGGRTLHCRVCRMTPLALAESKSPETYAHSTSHQTEPPHRRLSFCGRNN</sequence>
<reference evidence="2" key="1">
    <citation type="journal article" date="2020" name="Stud. Mycol.">
        <title>101 Dothideomycetes genomes: a test case for predicting lifestyles and emergence of pathogens.</title>
        <authorList>
            <person name="Haridas S."/>
            <person name="Albert R."/>
            <person name="Binder M."/>
            <person name="Bloem J."/>
            <person name="Labutti K."/>
            <person name="Salamov A."/>
            <person name="Andreopoulos B."/>
            <person name="Baker S."/>
            <person name="Barry K."/>
            <person name="Bills G."/>
            <person name="Bluhm B."/>
            <person name="Cannon C."/>
            <person name="Castanera R."/>
            <person name="Culley D."/>
            <person name="Daum C."/>
            <person name="Ezra D."/>
            <person name="Gonzalez J."/>
            <person name="Henrissat B."/>
            <person name="Kuo A."/>
            <person name="Liang C."/>
            <person name="Lipzen A."/>
            <person name="Lutzoni F."/>
            <person name="Magnuson J."/>
            <person name="Mondo S."/>
            <person name="Nolan M."/>
            <person name="Ohm R."/>
            <person name="Pangilinan J."/>
            <person name="Park H.-J."/>
            <person name="Ramirez L."/>
            <person name="Alfaro M."/>
            <person name="Sun H."/>
            <person name="Tritt A."/>
            <person name="Yoshinaga Y."/>
            <person name="Zwiers L.-H."/>
            <person name="Turgeon B."/>
            <person name="Goodwin S."/>
            <person name="Spatafora J."/>
            <person name="Crous P."/>
            <person name="Grigoriev I."/>
        </authorList>
    </citation>
    <scope>NUCLEOTIDE SEQUENCE</scope>
    <source>
        <strain evidence="2">CBS 113979</strain>
    </source>
</reference>
<protein>
    <submittedName>
        <fullName evidence="2">Uncharacterized protein</fullName>
    </submittedName>
</protein>